<evidence type="ECO:0000256" key="3">
    <source>
        <dbReference type="ARBA" id="ARBA00023239"/>
    </source>
</evidence>
<dbReference type="InterPro" id="IPR015813">
    <property type="entry name" value="Pyrv/PenolPyrv_kinase-like_dom"/>
</dbReference>
<dbReference type="SUPFAM" id="SSF51621">
    <property type="entry name" value="Phosphoenolpyruvate/pyruvate domain"/>
    <property type="match status" value="1"/>
</dbReference>
<dbReference type="Pfam" id="PF03328">
    <property type="entry name" value="HpcH_HpaI"/>
    <property type="match status" value="1"/>
</dbReference>
<comment type="similarity">
    <text evidence="1">Belongs to the HpcH/HpaI aldolase family.</text>
</comment>
<dbReference type="Gene3D" id="3.20.20.60">
    <property type="entry name" value="Phosphoenolpyruvate-binding domains"/>
    <property type="match status" value="1"/>
</dbReference>
<evidence type="ECO:0000256" key="2">
    <source>
        <dbReference type="ARBA" id="ARBA00022723"/>
    </source>
</evidence>
<gene>
    <name evidence="5" type="ORF">BBH88_13330</name>
</gene>
<dbReference type="EMBL" id="CP016534">
    <property type="protein sequence ID" value="ANU12243.1"/>
    <property type="molecule type" value="Genomic_DNA"/>
</dbReference>
<evidence type="ECO:0000313" key="6">
    <source>
        <dbReference type="Proteomes" id="UP000092661"/>
    </source>
</evidence>
<name>A0ABN4RP47_9BACL</name>
<keyword evidence="3" id="KW-0456">Lyase</keyword>
<dbReference type="PANTHER" id="PTHR30502">
    <property type="entry name" value="2-KETO-3-DEOXY-L-RHAMNONATE ALDOLASE"/>
    <property type="match status" value="1"/>
</dbReference>
<protein>
    <recommendedName>
        <fullName evidence="4">HpcH/HpaI aldolase/citrate lyase domain-containing protein</fullName>
    </recommendedName>
</protein>
<keyword evidence="2" id="KW-0479">Metal-binding</keyword>
<dbReference type="Proteomes" id="UP000092661">
    <property type="component" value="Chromosome"/>
</dbReference>
<dbReference type="InterPro" id="IPR050251">
    <property type="entry name" value="HpcH-HpaI_aldolase"/>
</dbReference>
<dbReference type="PANTHER" id="PTHR30502:SF0">
    <property type="entry name" value="PHOSPHOENOLPYRUVATE CARBOXYLASE FAMILY PROTEIN"/>
    <property type="match status" value="1"/>
</dbReference>
<feature type="domain" description="HpcH/HpaI aldolase/citrate lyase" evidence="4">
    <location>
        <begin position="19"/>
        <end position="234"/>
    </location>
</feature>
<organism evidence="5 6">
    <name type="scientific">Planococcus antarcticus DSM 14505</name>
    <dbReference type="NCBI Taxonomy" id="1185653"/>
    <lineage>
        <taxon>Bacteria</taxon>
        <taxon>Bacillati</taxon>
        <taxon>Bacillota</taxon>
        <taxon>Bacilli</taxon>
        <taxon>Bacillales</taxon>
        <taxon>Caryophanaceae</taxon>
        <taxon>Planococcus</taxon>
    </lineage>
</organism>
<evidence type="ECO:0000313" key="5">
    <source>
        <dbReference type="EMBL" id="ANU12243.1"/>
    </source>
</evidence>
<accession>A0ABN4RP47</accession>
<evidence type="ECO:0000256" key="1">
    <source>
        <dbReference type="ARBA" id="ARBA00005568"/>
    </source>
</evidence>
<sequence length="252" mass="27537">MKNTLKDQIKNGERVLGGFVGMYSPNLVEMIGYAGFDFIVIDDEHAAFSYTELENLIRTAENVGLVPLVRVSYDPSSIQKALDRGAKGIQVPMVNTKEDAENVIAQAKFPPFGNRGVAFSHRAARYGMDSGEAFIDSSNEEILVIPHIETVEATENFEEIMSVAGIDIAFIGSTDLSVNMGFKKEGAKHPDVQKRIARLYETAQKNNYTIGTVAGDSTSVKDAFDKGAKYVSVVTNTVIFEGLKNLVRQGES</sequence>
<evidence type="ECO:0000259" key="4">
    <source>
        <dbReference type="Pfam" id="PF03328"/>
    </source>
</evidence>
<dbReference type="RefSeq" id="WP_065537387.1">
    <property type="nucleotide sequence ID" value="NZ_CP016534.2"/>
</dbReference>
<keyword evidence="6" id="KW-1185">Reference proteome</keyword>
<dbReference type="InterPro" id="IPR005000">
    <property type="entry name" value="Aldolase/citrate-lyase_domain"/>
</dbReference>
<proteinExistence type="inferred from homology"/>
<dbReference type="InterPro" id="IPR040442">
    <property type="entry name" value="Pyrv_kinase-like_dom_sf"/>
</dbReference>
<reference evidence="5" key="1">
    <citation type="submission" date="2016-10" db="EMBL/GenBank/DDBJ databases">
        <authorList>
            <person name="See-Too W.S."/>
        </authorList>
    </citation>
    <scope>NUCLEOTIDE SEQUENCE</scope>
    <source>
        <strain evidence="5">DSM 14505</strain>
    </source>
</reference>